<keyword evidence="1" id="KW-0285">Flavoprotein</keyword>
<dbReference type="Gene3D" id="3.20.20.30">
    <property type="entry name" value="Luciferase-like domain"/>
    <property type="match status" value="1"/>
</dbReference>
<dbReference type="RefSeq" id="WP_239144821.1">
    <property type="nucleotide sequence ID" value="NZ_BAAAQE010000090.1"/>
</dbReference>
<reference evidence="6 7" key="1">
    <citation type="submission" date="2021-01" db="EMBL/GenBank/DDBJ databases">
        <title>Whole genome shotgun sequence of Actinoplanes couchii NBRC 106145.</title>
        <authorList>
            <person name="Komaki H."/>
            <person name="Tamura T."/>
        </authorList>
    </citation>
    <scope>NUCLEOTIDE SEQUENCE [LARGE SCALE GENOMIC DNA]</scope>
    <source>
        <strain evidence="6 7">NBRC 106145</strain>
    </source>
</reference>
<keyword evidence="2" id="KW-0288">FMN</keyword>
<dbReference type="SUPFAM" id="SSF51679">
    <property type="entry name" value="Bacterial luciferase-like"/>
    <property type="match status" value="1"/>
</dbReference>
<evidence type="ECO:0000256" key="3">
    <source>
        <dbReference type="ARBA" id="ARBA00023002"/>
    </source>
</evidence>
<sequence length="222" mass="23502">MAARSLLAKQTATLDRMSGGRFVFGVGIGGRADDHRAAGVPVSQRGRILDAQLGDLRRIWAGQAYRQSLIGPAPATVGGPRVLIGGFAPAALSRVARFADGFLCAAPLTWAGRLVGTVRDQWAEAGRPGRPRLVCQINVAIGPASVIDRARQAIGSYYAFVDRPDHRPGPITDPVRLAETVAAYREFGADELMLYCWADDPHQVEALAPLLTAGPAISPGTP</sequence>
<evidence type="ECO:0000256" key="4">
    <source>
        <dbReference type="ARBA" id="ARBA00023033"/>
    </source>
</evidence>
<gene>
    <name evidence="6" type="ORF">Aco03nite_001870</name>
</gene>
<evidence type="ECO:0000259" key="5">
    <source>
        <dbReference type="Pfam" id="PF00296"/>
    </source>
</evidence>
<dbReference type="PANTHER" id="PTHR42847">
    <property type="entry name" value="ALKANESULFONATE MONOOXYGENASE"/>
    <property type="match status" value="1"/>
</dbReference>
<dbReference type="Proteomes" id="UP000612282">
    <property type="component" value="Unassembled WGS sequence"/>
</dbReference>
<protein>
    <recommendedName>
        <fullName evidence="5">Luciferase-like domain-containing protein</fullName>
    </recommendedName>
</protein>
<evidence type="ECO:0000313" key="7">
    <source>
        <dbReference type="Proteomes" id="UP000612282"/>
    </source>
</evidence>
<dbReference type="InterPro" id="IPR036661">
    <property type="entry name" value="Luciferase-like_sf"/>
</dbReference>
<keyword evidence="3" id="KW-0560">Oxidoreductase</keyword>
<accession>A0ABQ3X067</accession>
<proteinExistence type="predicted"/>
<dbReference type="Pfam" id="PF00296">
    <property type="entry name" value="Bac_luciferase"/>
    <property type="match status" value="1"/>
</dbReference>
<dbReference type="EMBL" id="BOMG01000004">
    <property type="protein sequence ID" value="GID51783.1"/>
    <property type="molecule type" value="Genomic_DNA"/>
</dbReference>
<name>A0ABQ3X067_9ACTN</name>
<evidence type="ECO:0000256" key="1">
    <source>
        <dbReference type="ARBA" id="ARBA00022630"/>
    </source>
</evidence>
<keyword evidence="4" id="KW-0503">Monooxygenase</keyword>
<organism evidence="6 7">
    <name type="scientific">Actinoplanes couchii</name>
    <dbReference type="NCBI Taxonomy" id="403638"/>
    <lineage>
        <taxon>Bacteria</taxon>
        <taxon>Bacillati</taxon>
        <taxon>Actinomycetota</taxon>
        <taxon>Actinomycetes</taxon>
        <taxon>Micromonosporales</taxon>
        <taxon>Micromonosporaceae</taxon>
        <taxon>Actinoplanes</taxon>
    </lineage>
</organism>
<dbReference type="PANTHER" id="PTHR42847:SF4">
    <property type="entry name" value="ALKANESULFONATE MONOOXYGENASE-RELATED"/>
    <property type="match status" value="1"/>
</dbReference>
<feature type="domain" description="Luciferase-like" evidence="5">
    <location>
        <begin position="6"/>
        <end position="158"/>
    </location>
</feature>
<comment type="caution">
    <text evidence="6">The sequence shown here is derived from an EMBL/GenBank/DDBJ whole genome shotgun (WGS) entry which is preliminary data.</text>
</comment>
<keyword evidence="7" id="KW-1185">Reference proteome</keyword>
<evidence type="ECO:0000313" key="6">
    <source>
        <dbReference type="EMBL" id="GID51783.1"/>
    </source>
</evidence>
<dbReference type="InterPro" id="IPR050172">
    <property type="entry name" value="SsuD_RutA_monooxygenase"/>
</dbReference>
<dbReference type="InterPro" id="IPR011251">
    <property type="entry name" value="Luciferase-like_dom"/>
</dbReference>
<evidence type="ECO:0000256" key="2">
    <source>
        <dbReference type="ARBA" id="ARBA00022643"/>
    </source>
</evidence>